<dbReference type="PROSITE" id="PS00345">
    <property type="entry name" value="ETS_DOMAIN_1"/>
    <property type="match status" value="1"/>
</dbReference>
<keyword evidence="13" id="KW-0175">Coiled coil</keyword>
<feature type="domain" description="Ig-like" evidence="16">
    <location>
        <begin position="703"/>
        <end position="842"/>
    </location>
</feature>
<name>A0A4U5U8N5_COLLU</name>
<feature type="region of interest" description="Disordered" evidence="14">
    <location>
        <begin position="394"/>
        <end position="438"/>
    </location>
</feature>
<dbReference type="EMBL" id="CM014081">
    <property type="protein sequence ID" value="TKS70230.1"/>
    <property type="molecule type" value="Genomic_DNA"/>
</dbReference>
<keyword evidence="3" id="KW-0597">Phosphoprotein</keyword>
<feature type="compositionally biased region" description="Low complexity" evidence="14">
    <location>
        <begin position="421"/>
        <end position="430"/>
    </location>
</feature>
<dbReference type="FunFam" id="2.60.40.10:FF:000062">
    <property type="entry name" value="Myosin-binding protein C, slow type"/>
    <property type="match status" value="1"/>
</dbReference>
<dbReference type="FunFam" id="2.60.40.10:FF:000085">
    <property type="entry name" value="Myosin-binding protein C, slow type"/>
    <property type="match status" value="1"/>
</dbReference>
<dbReference type="GO" id="GO:0007155">
    <property type="term" value="P:cell adhesion"/>
    <property type="evidence" value="ECO:0007669"/>
    <property type="project" value="UniProtKB-KW"/>
</dbReference>
<dbReference type="InterPro" id="IPR000418">
    <property type="entry name" value="Ets_dom"/>
</dbReference>
<dbReference type="InterPro" id="IPR036390">
    <property type="entry name" value="WH_DNA-bd_sf"/>
</dbReference>
<organism evidence="18 19">
    <name type="scientific">Collichthys lucidus</name>
    <name type="common">Big head croaker</name>
    <name type="synonym">Sciaena lucida</name>
    <dbReference type="NCBI Taxonomy" id="240159"/>
    <lineage>
        <taxon>Eukaryota</taxon>
        <taxon>Metazoa</taxon>
        <taxon>Chordata</taxon>
        <taxon>Craniata</taxon>
        <taxon>Vertebrata</taxon>
        <taxon>Euteleostomi</taxon>
        <taxon>Actinopterygii</taxon>
        <taxon>Neopterygii</taxon>
        <taxon>Teleostei</taxon>
        <taxon>Neoteleostei</taxon>
        <taxon>Acanthomorphata</taxon>
        <taxon>Eupercaria</taxon>
        <taxon>Sciaenidae</taxon>
        <taxon>Collichthys</taxon>
    </lineage>
</organism>
<dbReference type="PROSITE" id="PS50853">
    <property type="entry name" value="FN3"/>
    <property type="match status" value="3"/>
</dbReference>
<dbReference type="InterPro" id="IPR040849">
    <property type="entry name" value="MyBP-C_THB"/>
</dbReference>
<dbReference type="SUPFAM" id="SSF49265">
    <property type="entry name" value="Fibronectin type III"/>
    <property type="match status" value="2"/>
</dbReference>
<evidence type="ECO:0000259" key="15">
    <source>
        <dbReference type="PROSITE" id="PS50061"/>
    </source>
</evidence>
<accession>A0A4U5U8N5</accession>
<feature type="compositionally biased region" description="Low complexity" evidence="14">
    <location>
        <begin position="1162"/>
        <end position="1180"/>
    </location>
</feature>
<dbReference type="InterPro" id="IPR013783">
    <property type="entry name" value="Ig-like_fold"/>
</dbReference>
<evidence type="ECO:0000259" key="17">
    <source>
        <dbReference type="PROSITE" id="PS50853"/>
    </source>
</evidence>
<keyword evidence="12" id="KW-0238">DNA-binding</keyword>
<keyword evidence="6" id="KW-0514">Muscle protein</keyword>
<dbReference type="GO" id="GO:0031430">
    <property type="term" value="C:M band"/>
    <property type="evidence" value="ECO:0007669"/>
    <property type="project" value="TreeGrafter"/>
</dbReference>
<evidence type="ECO:0000313" key="19">
    <source>
        <dbReference type="Proteomes" id="UP000298787"/>
    </source>
</evidence>
<dbReference type="GO" id="GO:0032036">
    <property type="term" value="F:myosin heavy chain binding"/>
    <property type="evidence" value="ECO:0007669"/>
    <property type="project" value="TreeGrafter"/>
</dbReference>
<feature type="domain" description="Fibronectin type-III" evidence="17">
    <location>
        <begin position="1224"/>
        <end position="1319"/>
    </location>
</feature>
<dbReference type="InterPro" id="IPR007110">
    <property type="entry name" value="Ig-like_dom"/>
</dbReference>
<dbReference type="InterPro" id="IPR003961">
    <property type="entry name" value="FN3_dom"/>
</dbReference>
<dbReference type="GO" id="GO:0045214">
    <property type="term" value="P:sarcomere organization"/>
    <property type="evidence" value="ECO:0007669"/>
    <property type="project" value="TreeGrafter"/>
</dbReference>
<keyword evidence="5" id="KW-0130">Cell adhesion</keyword>
<dbReference type="InterPro" id="IPR050964">
    <property type="entry name" value="Striated_Muscle_Regulatory"/>
</dbReference>
<dbReference type="FunFam" id="2.60.40.10:FF:000225">
    <property type="entry name" value="Myosin-binding protein C, cardiac-type"/>
    <property type="match status" value="1"/>
</dbReference>
<dbReference type="Pfam" id="PF07679">
    <property type="entry name" value="I-set"/>
    <property type="match status" value="8"/>
</dbReference>
<dbReference type="InterPro" id="IPR036388">
    <property type="entry name" value="WH-like_DNA-bd_sf"/>
</dbReference>
<dbReference type="CDD" id="cd00063">
    <property type="entry name" value="FN3"/>
    <property type="match status" value="3"/>
</dbReference>
<feature type="domain" description="Fibronectin type-III" evidence="17">
    <location>
        <begin position="1012"/>
        <end position="1112"/>
    </location>
</feature>
<dbReference type="Gene3D" id="1.10.10.10">
    <property type="entry name" value="Winged helix-like DNA-binding domain superfamily/Winged helix DNA-binding domain"/>
    <property type="match status" value="1"/>
</dbReference>
<dbReference type="FunFam" id="2.60.40.10:FF:000060">
    <property type="entry name" value="Myosin-binding protein C, slow type"/>
    <property type="match status" value="1"/>
</dbReference>
<dbReference type="FunFam" id="2.60.40.10:FF:000111">
    <property type="entry name" value="Myosin-binding protein C, slow type"/>
    <property type="match status" value="1"/>
</dbReference>
<dbReference type="Pfam" id="PF00041">
    <property type="entry name" value="fn3"/>
    <property type="match status" value="3"/>
</dbReference>
<dbReference type="FunFam" id="2.60.40.10:FF:000031">
    <property type="entry name" value="Myosin-binding protein C, slow type"/>
    <property type="match status" value="1"/>
</dbReference>
<dbReference type="FunFam" id="2.60.40.10:FF:000081">
    <property type="entry name" value="Myosin-binding protein C, slow type"/>
    <property type="match status" value="1"/>
</dbReference>
<evidence type="ECO:0000256" key="6">
    <source>
        <dbReference type="ARBA" id="ARBA00023179"/>
    </source>
</evidence>
<dbReference type="GO" id="GO:0003779">
    <property type="term" value="F:actin binding"/>
    <property type="evidence" value="ECO:0007669"/>
    <property type="project" value="UniProtKB-KW"/>
</dbReference>
<dbReference type="GO" id="GO:0043565">
    <property type="term" value="F:sequence-specific DNA binding"/>
    <property type="evidence" value="ECO:0007669"/>
    <property type="project" value="InterPro"/>
</dbReference>
<sequence>MESYLIPPHSEEIYDPEIYRHQIAEYYNPYVLEADIQAEHWEYHPHPHAHPVEFENLQEANFTELQSVQALHPPGIIRYDAENLLDPNLGAHPHVLQQPVAFFPRPVYPTHMSQRSSDDEEHGGRSPPLEVSDEECLRDRVPYVTSGDLGKEPAFHAILYSTVCVGGNKKKIRLYQFLLDLLRNGDMKDSIWWVDRDKGTFQFSSKHKEALAHRWGIQKGNRKKMTYQKMAPSSVIAFFVLSTSATESIEAAESVYIAHFTSSGFLLDKRLSMRFSPLSLMKMDCCLWSEKPDISDDTQQSKCPAFSAFTKKPKTQEAGEGSSVVFEAETEKPDAKVKWQCNSKDIASGNKYVIAADGNKHSLTIQAIAKEDANVYAVIAGGSKVKFELKVVSKPEAPVEAPTDGPKESIKQPEPSPAPPAAQDAPPAEDGQLPDTRQDLTGLFTEKPKSGEVTVGENITFVAKVNAESLLKKPTVKWFKGKWMDLASKSGKHLQLKESFDRNTKVHTFEMHVIAAKANFAGGYRCEVSSRDKFDSCNFELTVHEACAVEGFDIRAAFRRTAVQMSTEPDVDVWDILRSAPPSEYQKIAFQYGITDLRGMLKRLKKMKKEEKKSAAFLKKLDPAYQVTKGHKIKLAIEVANADAEVKWLKNGQEFHPTGRYIFESVGNMRYLTINNCSLADDAAYCCVVGDEKCTTELFVKEPPILIVKNLEDQMVMKGERVELECEVSEEGANVKWEKDGVELTRDEAFKYRFKKDGCKHILIINEASKEDCGHYKVKTNGGESMAELLVQEKQLEVYQSIADLTVKAKDQAVFKCEVSDENVKGTWYKNGVEVKSDARVNITHIGRIHKLTIDEVKPEDEGDYTFVPDGHAFNLSAKLNFMDPPKIHLDCMSSNTESTIIVVAGNKLRLDVPITGDPAPTVVWTKGQKASSVKPDGEEKEGPTSSWTVKDGKVISEGDSRVHVETSKGHCVFTIEGAERQDEGIYSVVVRNPAGEDTADINVKVVDVPDPPQNLKILSVGEDSCVAQWDPPSFDGGQPIIGYVLERKKTRSYRWMRLNFDPYPDTTYEAKRMIEGMAYEMRVYAVNSIGMSRHSPASQPFVPVERMTKPKLPKTAEKKPVEEEEPAQEIPADAPEVKASEPETETPPPPEAGQETSSGLPAATPAGEAPSGEEGAPAENKTPPAESVPPAGSGPPAEETPVEPVPAAEPEPEPEPLGTPTSAPIGLCVDDINDTSISLKWRRPEKIGAAELEGYGVEYCKEGTDEWIPAIQGLTERTSVTIKDLNTGDKLQFRVRAYNMAGPSAPITLGQSVTIREIMQRPKIWLPRSLRQTLIRKVGETVNLVIPFQGKPRPKVTWSKDGEPLAATFANVRNSELDTILFIRQTDRKHSGKYDLQVQIENVEDSASVMLQVVDLPGPPEALKIMDIWGFNVALEWKPPKDNGNSEIIGYAIQKADKKTMEWYTVFDQYRRTNCVVSDLVMGNEYVFRVYSMNLVGLSQEPCNTKDSAYIQKSGIDYKHPGHKEHDFSEAPKFTHPLVNRSVIAGYNATLSCSVRGIPKPKVTWYKNKMDISNEAKYRMLSKQGVLTLEIRKPCLFDGGVYTCKAVNASGEDVVECKLEVRRKYPAGWMRDRNACGLFFMTHLDTPSYLRYPPFPYFSFTSDEYQSMG</sequence>
<feature type="domain" description="Ig-like" evidence="16">
    <location>
        <begin position="886"/>
        <end position="1003"/>
    </location>
</feature>
<evidence type="ECO:0000256" key="5">
    <source>
        <dbReference type="ARBA" id="ARBA00022889"/>
    </source>
</evidence>
<keyword evidence="12" id="KW-0539">Nucleus</keyword>
<feature type="region of interest" description="Disordered" evidence="14">
    <location>
        <begin position="111"/>
        <end position="133"/>
    </location>
</feature>
<keyword evidence="2" id="KW-0787">Thick filament</keyword>
<dbReference type="SUPFAM" id="SSF46785">
    <property type="entry name" value="Winged helix' DNA-binding domain"/>
    <property type="match status" value="1"/>
</dbReference>
<dbReference type="PROSITE" id="PS50061">
    <property type="entry name" value="ETS_DOMAIN_3"/>
    <property type="match status" value="1"/>
</dbReference>
<dbReference type="FunFam" id="2.60.40.10:FF:000070">
    <property type="entry name" value="Myosin-binding protein C, slow type"/>
    <property type="match status" value="1"/>
</dbReference>
<feature type="domain" description="Ig-like" evidence="16">
    <location>
        <begin position="304"/>
        <end position="393"/>
    </location>
</feature>
<proteinExistence type="inferred from homology"/>
<comment type="similarity">
    <text evidence="1 12">Belongs to the ETS family.</text>
</comment>
<keyword evidence="19" id="KW-1185">Reference proteome</keyword>
<dbReference type="GO" id="GO:0032982">
    <property type="term" value="C:myosin filament"/>
    <property type="evidence" value="ECO:0007669"/>
    <property type="project" value="UniProtKB-KW"/>
</dbReference>
<evidence type="ECO:0000256" key="1">
    <source>
        <dbReference type="ARBA" id="ARBA00005562"/>
    </source>
</evidence>
<protein>
    <recommendedName>
        <fullName evidence="10">Myosin-binding protein C, cardiac-type</fullName>
    </recommendedName>
    <alternativeName>
        <fullName evidence="11">C-protein, cardiac muscle isoform</fullName>
    </alternativeName>
</protein>
<dbReference type="InterPro" id="IPR003598">
    <property type="entry name" value="Ig_sub2"/>
</dbReference>
<dbReference type="SMART" id="SM00413">
    <property type="entry name" value="ETS"/>
    <property type="match status" value="1"/>
</dbReference>
<dbReference type="SUPFAM" id="SSF48726">
    <property type="entry name" value="Immunoglobulin"/>
    <property type="match status" value="8"/>
</dbReference>
<dbReference type="GO" id="GO:0005634">
    <property type="term" value="C:nucleus"/>
    <property type="evidence" value="ECO:0007669"/>
    <property type="project" value="UniProtKB-SubCell"/>
</dbReference>
<dbReference type="CDD" id="cd05748">
    <property type="entry name" value="Ig_Titin_like"/>
    <property type="match status" value="1"/>
</dbReference>
<feature type="domain" description="Ig-like" evidence="16">
    <location>
        <begin position="434"/>
        <end position="542"/>
    </location>
</feature>
<feature type="coiled-coil region" evidence="13">
    <location>
        <begin position="594"/>
        <end position="621"/>
    </location>
</feature>
<dbReference type="GO" id="GO:0003700">
    <property type="term" value="F:DNA-binding transcription factor activity"/>
    <property type="evidence" value="ECO:0007669"/>
    <property type="project" value="InterPro"/>
</dbReference>
<dbReference type="PANTHER" id="PTHR13817:SF20">
    <property type="entry name" value="MYOSIN-BINDING PROTEIN C, CARDIAC-TYPE"/>
    <property type="match status" value="1"/>
</dbReference>
<dbReference type="Proteomes" id="UP000298787">
    <property type="component" value="Chromosome 4"/>
</dbReference>
<dbReference type="GO" id="GO:0055010">
    <property type="term" value="P:ventricular cardiac muscle tissue morphogenesis"/>
    <property type="evidence" value="ECO:0007669"/>
    <property type="project" value="TreeGrafter"/>
</dbReference>
<dbReference type="PROSITE" id="PS50835">
    <property type="entry name" value="IG_LIKE"/>
    <property type="match status" value="7"/>
</dbReference>
<evidence type="ECO:0000256" key="10">
    <source>
        <dbReference type="ARBA" id="ARBA00044086"/>
    </source>
</evidence>
<evidence type="ECO:0000256" key="14">
    <source>
        <dbReference type="SAM" id="MobiDB-lite"/>
    </source>
</evidence>
<keyword evidence="7" id="KW-0009">Actin-binding</keyword>
<evidence type="ECO:0000256" key="13">
    <source>
        <dbReference type="SAM" id="Coils"/>
    </source>
</evidence>
<dbReference type="InterPro" id="IPR013098">
    <property type="entry name" value="Ig_I-set"/>
</dbReference>
<dbReference type="SMART" id="SM00408">
    <property type="entry name" value="IGc2"/>
    <property type="match status" value="7"/>
</dbReference>
<dbReference type="SMART" id="SM00060">
    <property type="entry name" value="FN3"/>
    <property type="match status" value="3"/>
</dbReference>
<dbReference type="Pfam" id="PF00178">
    <property type="entry name" value="Ets"/>
    <property type="match status" value="1"/>
</dbReference>
<evidence type="ECO:0000256" key="8">
    <source>
        <dbReference type="ARBA" id="ARBA00023319"/>
    </source>
</evidence>
<dbReference type="FunFam" id="2.60.40.10:FF:000326">
    <property type="entry name" value="Myosin-binding protein C, cardiac-type"/>
    <property type="match status" value="1"/>
</dbReference>
<feature type="region of interest" description="Disordered" evidence="14">
    <location>
        <begin position="1094"/>
        <end position="1228"/>
    </location>
</feature>
<feature type="domain" description="Ig-like" evidence="16">
    <location>
        <begin position="1323"/>
        <end position="1411"/>
    </location>
</feature>
<feature type="domain" description="ETS" evidence="15">
    <location>
        <begin position="172"/>
        <end position="231"/>
    </location>
</feature>
<evidence type="ECO:0000256" key="7">
    <source>
        <dbReference type="ARBA" id="ARBA00023203"/>
    </source>
</evidence>
<evidence type="ECO:0000256" key="12">
    <source>
        <dbReference type="RuleBase" id="RU004019"/>
    </source>
</evidence>
<evidence type="ECO:0000256" key="11">
    <source>
        <dbReference type="ARBA" id="ARBA00044215"/>
    </source>
</evidence>
<comment type="subcellular location">
    <subcellularLocation>
        <location evidence="12">Nucleus</location>
    </subcellularLocation>
</comment>
<feature type="domain" description="Ig-like" evidence="16">
    <location>
        <begin position="627"/>
        <end position="689"/>
    </location>
</feature>
<evidence type="ECO:0000313" key="18">
    <source>
        <dbReference type="EMBL" id="TKS70230.1"/>
    </source>
</evidence>
<dbReference type="FunFam" id="2.60.40.10:FF:000518">
    <property type="entry name" value="Myosin-binding protein C, cardiac-type"/>
    <property type="match status" value="1"/>
</dbReference>
<keyword evidence="8" id="KW-0393">Immunoglobulin domain</keyword>
<dbReference type="SMART" id="SM00409">
    <property type="entry name" value="IG"/>
    <property type="match status" value="8"/>
</dbReference>
<evidence type="ECO:0000256" key="3">
    <source>
        <dbReference type="ARBA" id="ARBA00022553"/>
    </source>
</evidence>
<evidence type="ECO:0000256" key="4">
    <source>
        <dbReference type="ARBA" id="ARBA00022737"/>
    </source>
</evidence>
<evidence type="ECO:0000256" key="2">
    <source>
        <dbReference type="ARBA" id="ARBA00022433"/>
    </source>
</evidence>
<dbReference type="InterPro" id="IPR036116">
    <property type="entry name" value="FN3_sf"/>
</dbReference>
<dbReference type="Gene3D" id="2.60.40.10">
    <property type="entry name" value="Immunoglobulins"/>
    <property type="match status" value="11"/>
</dbReference>
<dbReference type="PANTHER" id="PTHR13817">
    <property type="entry name" value="TITIN"/>
    <property type="match status" value="1"/>
</dbReference>
<evidence type="ECO:0000256" key="9">
    <source>
        <dbReference type="ARBA" id="ARBA00038352"/>
    </source>
</evidence>
<evidence type="ECO:0000259" key="16">
    <source>
        <dbReference type="PROSITE" id="PS50835"/>
    </source>
</evidence>
<dbReference type="InterPro" id="IPR003599">
    <property type="entry name" value="Ig_sub"/>
</dbReference>
<keyword evidence="4" id="KW-0677">Repeat</keyword>
<dbReference type="STRING" id="240159.A0A4U5U8N5"/>
<reference evidence="18 19" key="1">
    <citation type="submission" date="2019-01" db="EMBL/GenBank/DDBJ databases">
        <title>Genome Assembly of Collichthys lucidus.</title>
        <authorList>
            <person name="Cai M."/>
            <person name="Xiao S."/>
        </authorList>
    </citation>
    <scope>NUCLEOTIDE SEQUENCE [LARGE SCALE GENOMIC DNA]</scope>
    <source>
        <strain evidence="18">JT15FE1705JMU</strain>
        <tissue evidence="18">Muscle</tissue>
    </source>
</reference>
<gene>
    <name evidence="18" type="ORF">D9C73_004298</name>
</gene>
<feature type="domain" description="Ig-like" evidence="16">
    <location>
        <begin position="1533"/>
        <end position="1621"/>
    </location>
</feature>
<feature type="domain" description="Fibronectin type-III" evidence="17">
    <location>
        <begin position="1420"/>
        <end position="1515"/>
    </location>
</feature>
<comment type="similarity">
    <text evidence="9">Belongs to the immunoglobulin superfamily. MyBP family.</text>
</comment>
<dbReference type="InterPro" id="IPR036179">
    <property type="entry name" value="Ig-like_dom_sf"/>
</dbReference>
<dbReference type="Pfam" id="PF18362">
    <property type="entry name" value="THB"/>
    <property type="match status" value="1"/>
</dbReference>
<feature type="region of interest" description="Disordered" evidence="14">
    <location>
        <begin position="927"/>
        <end position="950"/>
    </location>
</feature>
<dbReference type="CDD" id="cd00096">
    <property type="entry name" value="Ig"/>
    <property type="match status" value="1"/>
</dbReference>